<dbReference type="EMBL" id="FRDI01000004">
    <property type="protein sequence ID" value="SHN60392.1"/>
    <property type="molecule type" value="Genomic_DNA"/>
</dbReference>
<name>A0A1M7SPL1_9BACT</name>
<feature type="domain" description="6-phosphogluconate dehydrogenase NADP-binding" evidence="4">
    <location>
        <begin position="2"/>
        <end position="161"/>
    </location>
</feature>
<dbReference type="InterPro" id="IPR029154">
    <property type="entry name" value="HIBADH-like_NADP-bd"/>
</dbReference>
<dbReference type="InterPro" id="IPR015815">
    <property type="entry name" value="HIBADH-related"/>
</dbReference>
<dbReference type="InterPro" id="IPR013328">
    <property type="entry name" value="6PGD_dom2"/>
</dbReference>
<feature type="domain" description="3-hydroxyisobutyrate dehydrogenase-like NAD-binding" evidence="5">
    <location>
        <begin position="164"/>
        <end position="282"/>
    </location>
</feature>
<dbReference type="Gene3D" id="1.10.1040.10">
    <property type="entry name" value="N-(1-d-carboxylethyl)-l-norvaline Dehydrogenase, domain 2"/>
    <property type="match status" value="1"/>
</dbReference>
<feature type="active site" evidence="3">
    <location>
        <position position="170"/>
    </location>
</feature>
<dbReference type="GO" id="GO:0016054">
    <property type="term" value="P:organic acid catabolic process"/>
    <property type="evidence" value="ECO:0007669"/>
    <property type="project" value="UniProtKB-ARBA"/>
</dbReference>
<dbReference type="PANTHER" id="PTHR22981">
    <property type="entry name" value="3-HYDROXYISOBUTYRATE DEHYDROGENASE-RELATED"/>
    <property type="match status" value="1"/>
</dbReference>
<dbReference type="Pfam" id="PF03446">
    <property type="entry name" value="NAD_binding_2"/>
    <property type="match status" value="1"/>
</dbReference>
<dbReference type="OrthoDB" id="9777604at2"/>
<keyword evidence="1" id="KW-0560">Oxidoreductase</keyword>
<dbReference type="GO" id="GO:0050661">
    <property type="term" value="F:NADP binding"/>
    <property type="evidence" value="ECO:0007669"/>
    <property type="project" value="InterPro"/>
</dbReference>
<accession>A0A1M7SPL1</accession>
<evidence type="ECO:0000256" key="3">
    <source>
        <dbReference type="PIRSR" id="PIRSR000103-1"/>
    </source>
</evidence>
<dbReference type="GO" id="GO:0051287">
    <property type="term" value="F:NAD binding"/>
    <property type="evidence" value="ECO:0007669"/>
    <property type="project" value="InterPro"/>
</dbReference>
<dbReference type="PIRSF" id="PIRSF000103">
    <property type="entry name" value="HIBADH"/>
    <property type="match status" value="1"/>
</dbReference>
<dbReference type="InterPro" id="IPR036291">
    <property type="entry name" value="NAD(P)-bd_dom_sf"/>
</dbReference>
<dbReference type="RefSeq" id="WP_072696809.1">
    <property type="nucleotide sequence ID" value="NZ_FRDI01000004.1"/>
</dbReference>
<dbReference type="SUPFAM" id="SSF51735">
    <property type="entry name" value="NAD(P)-binding Rossmann-fold domains"/>
    <property type="match status" value="1"/>
</dbReference>
<dbReference type="InterPro" id="IPR006115">
    <property type="entry name" value="6PGDH_NADP-bd"/>
</dbReference>
<sequence length="293" mass="30730">MNVGFIGLGMMGEGMVSNLLKAGHTVKGYDISAAALERHAKAGGIATKSIQEVVKDVDVVMTMLPTGAHVESVLFGKDNAAALMKPGTIVIDSSTILPKTTESIASRLKEMGLAMLDAPVGRTSDHAWSGTLIFMVGGDAAHLEKARPLLEAMGEVVYHCGSNGAGIRSKIINNYMSIVLNVLTAEALTLGDKANLDRETLIKILMGTPAGRSHLATSYPAKVFKGDISPVFMLDLAAKDLGLAIQVGATDGVPLATGAAALQVYTTAQTHGRGREDWTAMLVHMHELAGLKK</sequence>
<evidence type="ECO:0000259" key="5">
    <source>
        <dbReference type="Pfam" id="PF14833"/>
    </source>
</evidence>
<evidence type="ECO:0000256" key="1">
    <source>
        <dbReference type="ARBA" id="ARBA00023002"/>
    </source>
</evidence>
<dbReference type="STRING" id="1121455.SAMN02745728_01124"/>
<dbReference type="AlphaFoldDB" id="A0A1M7SPL1"/>
<dbReference type="PROSITE" id="PS00895">
    <property type="entry name" value="3_HYDROXYISOBUT_DH"/>
    <property type="match status" value="1"/>
</dbReference>
<dbReference type="PANTHER" id="PTHR22981:SF7">
    <property type="entry name" value="3-HYDROXYISOBUTYRATE DEHYDROGENASE, MITOCHONDRIAL"/>
    <property type="match status" value="1"/>
</dbReference>
<evidence type="ECO:0000259" key="4">
    <source>
        <dbReference type="Pfam" id="PF03446"/>
    </source>
</evidence>
<protein>
    <submittedName>
        <fullName evidence="6">4-hydroxybutyrate dehydrogenase / sulfolactaldehyde 3-reductase</fullName>
    </submittedName>
</protein>
<organism evidence="6 7">
    <name type="scientific">Desulfovibrio litoralis DSM 11393</name>
    <dbReference type="NCBI Taxonomy" id="1121455"/>
    <lineage>
        <taxon>Bacteria</taxon>
        <taxon>Pseudomonadati</taxon>
        <taxon>Thermodesulfobacteriota</taxon>
        <taxon>Desulfovibrionia</taxon>
        <taxon>Desulfovibrionales</taxon>
        <taxon>Desulfovibrionaceae</taxon>
        <taxon>Desulfovibrio</taxon>
    </lineage>
</organism>
<gene>
    <name evidence="6" type="ORF">SAMN02745728_01124</name>
</gene>
<evidence type="ECO:0000313" key="7">
    <source>
        <dbReference type="Proteomes" id="UP000186469"/>
    </source>
</evidence>
<dbReference type="InterPro" id="IPR002204">
    <property type="entry name" value="3-OH-isobutyrate_DH-rel_CS"/>
</dbReference>
<dbReference type="Pfam" id="PF14833">
    <property type="entry name" value="NAD_binding_11"/>
    <property type="match status" value="1"/>
</dbReference>
<dbReference type="GO" id="GO:0016616">
    <property type="term" value="F:oxidoreductase activity, acting on the CH-OH group of donors, NAD or NADP as acceptor"/>
    <property type="evidence" value="ECO:0007669"/>
    <property type="project" value="TreeGrafter"/>
</dbReference>
<reference evidence="6 7" key="1">
    <citation type="submission" date="2016-12" db="EMBL/GenBank/DDBJ databases">
        <authorList>
            <person name="Song W.-J."/>
            <person name="Kurnit D.M."/>
        </authorList>
    </citation>
    <scope>NUCLEOTIDE SEQUENCE [LARGE SCALE GENOMIC DNA]</scope>
    <source>
        <strain evidence="6 7">DSM 11393</strain>
    </source>
</reference>
<proteinExistence type="predicted"/>
<keyword evidence="7" id="KW-1185">Reference proteome</keyword>
<evidence type="ECO:0000313" key="6">
    <source>
        <dbReference type="EMBL" id="SHN60392.1"/>
    </source>
</evidence>
<keyword evidence="2" id="KW-0520">NAD</keyword>
<dbReference type="SUPFAM" id="SSF48179">
    <property type="entry name" value="6-phosphogluconate dehydrogenase C-terminal domain-like"/>
    <property type="match status" value="1"/>
</dbReference>
<dbReference type="Gene3D" id="3.40.50.720">
    <property type="entry name" value="NAD(P)-binding Rossmann-like Domain"/>
    <property type="match status" value="1"/>
</dbReference>
<dbReference type="InterPro" id="IPR008927">
    <property type="entry name" value="6-PGluconate_DH-like_C_sf"/>
</dbReference>
<evidence type="ECO:0000256" key="2">
    <source>
        <dbReference type="ARBA" id="ARBA00023027"/>
    </source>
</evidence>
<dbReference type="Proteomes" id="UP000186469">
    <property type="component" value="Unassembled WGS sequence"/>
</dbReference>